<dbReference type="InterPro" id="IPR036388">
    <property type="entry name" value="WH-like_DNA-bd_sf"/>
</dbReference>
<proteinExistence type="inferred from homology"/>
<gene>
    <name evidence="7" type="ORF">I4J89_25320</name>
</gene>
<reference evidence="7" key="1">
    <citation type="submission" date="2020-11" db="EMBL/GenBank/DDBJ databases">
        <title>Isolation and identification of active actinomycetes.</title>
        <authorList>
            <person name="Sun X."/>
        </authorList>
    </citation>
    <scope>NUCLEOTIDE SEQUENCE</scope>
    <source>
        <strain evidence="7">NEAU-A11</strain>
    </source>
</reference>
<dbReference type="Pfam" id="PF03704">
    <property type="entry name" value="BTAD"/>
    <property type="match status" value="1"/>
</dbReference>
<dbReference type="InterPro" id="IPR016032">
    <property type="entry name" value="Sig_transdc_resp-reg_C-effctor"/>
</dbReference>
<accession>A0A931CH16</accession>
<evidence type="ECO:0000256" key="3">
    <source>
        <dbReference type="ARBA" id="ARBA00023125"/>
    </source>
</evidence>
<organism evidence="7 8">
    <name type="scientific">Actinoplanes aureus</name>
    <dbReference type="NCBI Taxonomy" id="2792083"/>
    <lineage>
        <taxon>Bacteria</taxon>
        <taxon>Bacillati</taxon>
        <taxon>Actinomycetota</taxon>
        <taxon>Actinomycetes</taxon>
        <taxon>Micromonosporales</taxon>
        <taxon>Micromonosporaceae</taxon>
        <taxon>Actinoplanes</taxon>
    </lineage>
</organism>
<evidence type="ECO:0000256" key="4">
    <source>
        <dbReference type="ARBA" id="ARBA00023163"/>
    </source>
</evidence>
<dbReference type="PROSITE" id="PS51755">
    <property type="entry name" value="OMPR_PHOB"/>
    <property type="match status" value="1"/>
</dbReference>
<dbReference type="CDD" id="cd15831">
    <property type="entry name" value="BTAD"/>
    <property type="match status" value="1"/>
</dbReference>
<evidence type="ECO:0000313" key="8">
    <source>
        <dbReference type="Proteomes" id="UP000598146"/>
    </source>
</evidence>
<dbReference type="Gene3D" id="1.10.10.10">
    <property type="entry name" value="Winged helix-like DNA-binding domain superfamily/Winged helix DNA-binding domain"/>
    <property type="match status" value="1"/>
</dbReference>
<dbReference type="InterPro" id="IPR001867">
    <property type="entry name" value="OmpR/PhoB-type_DNA-bd"/>
</dbReference>
<dbReference type="EMBL" id="JADQTO010000012">
    <property type="protein sequence ID" value="MBG0564775.1"/>
    <property type="molecule type" value="Genomic_DNA"/>
</dbReference>
<dbReference type="Pfam" id="PF00486">
    <property type="entry name" value="Trans_reg_C"/>
    <property type="match status" value="1"/>
</dbReference>
<dbReference type="SUPFAM" id="SSF46894">
    <property type="entry name" value="C-terminal effector domain of the bipartite response regulators"/>
    <property type="match status" value="1"/>
</dbReference>
<feature type="domain" description="OmpR/PhoB-type" evidence="6">
    <location>
        <begin position="3"/>
        <end position="111"/>
    </location>
</feature>
<evidence type="ECO:0000313" key="7">
    <source>
        <dbReference type="EMBL" id="MBG0564775.1"/>
    </source>
</evidence>
<dbReference type="InterPro" id="IPR051677">
    <property type="entry name" value="AfsR-DnrI-RedD_regulator"/>
</dbReference>
<dbReference type="SMART" id="SM01043">
    <property type="entry name" value="BTAD"/>
    <property type="match status" value="1"/>
</dbReference>
<keyword evidence="8" id="KW-1185">Reference proteome</keyword>
<evidence type="ECO:0000256" key="5">
    <source>
        <dbReference type="PROSITE-ProRule" id="PRU01091"/>
    </source>
</evidence>
<dbReference type="RefSeq" id="WP_196416552.1">
    <property type="nucleotide sequence ID" value="NZ_JADQTO010000012.1"/>
</dbReference>
<comment type="caution">
    <text evidence="7">The sequence shown here is derived from an EMBL/GenBank/DDBJ whole genome shotgun (WGS) entry which is preliminary data.</text>
</comment>
<dbReference type="PANTHER" id="PTHR35807">
    <property type="entry name" value="TRANSCRIPTIONAL REGULATOR REDD-RELATED"/>
    <property type="match status" value="1"/>
</dbReference>
<keyword evidence="2" id="KW-0805">Transcription regulation</keyword>
<dbReference type="Gene3D" id="3.40.50.300">
    <property type="entry name" value="P-loop containing nucleotide triphosphate hydrolases"/>
    <property type="match status" value="1"/>
</dbReference>
<keyword evidence="3 5" id="KW-0238">DNA-binding</keyword>
<dbReference type="InterPro" id="IPR011990">
    <property type="entry name" value="TPR-like_helical_dom_sf"/>
</dbReference>
<name>A0A931CH16_9ACTN</name>
<dbReference type="GO" id="GO:0006355">
    <property type="term" value="P:regulation of DNA-templated transcription"/>
    <property type="evidence" value="ECO:0007669"/>
    <property type="project" value="InterPro"/>
</dbReference>
<dbReference type="InterPro" id="IPR027417">
    <property type="entry name" value="P-loop_NTPase"/>
</dbReference>
<dbReference type="SUPFAM" id="SSF52540">
    <property type="entry name" value="P-loop containing nucleoside triphosphate hydrolases"/>
    <property type="match status" value="1"/>
</dbReference>
<dbReference type="Gene3D" id="1.25.40.10">
    <property type="entry name" value="Tetratricopeptide repeat domain"/>
    <property type="match status" value="3"/>
</dbReference>
<comment type="similarity">
    <text evidence="1">Belongs to the AfsR/DnrI/RedD regulatory family.</text>
</comment>
<evidence type="ECO:0000256" key="2">
    <source>
        <dbReference type="ARBA" id="ARBA00023015"/>
    </source>
</evidence>
<dbReference type="Pfam" id="PF13191">
    <property type="entry name" value="AAA_16"/>
    <property type="match status" value="1"/>
</dbReference>
<evidence type="ECO:0000259" key="6">
    <source>
        <dbReference type="PROSITE" id="PS51755"/>
    </source>
</evidence>
<dbReference type="AlphaFoldDB" id="A0A931CH16"/>
<dbReference type="PANTHER" id="PTHR35807:SF1">
    <property type="entry name" value="TRANSCRIPTIONAL REGULATOR REDD"/>
    <property type="match status" value="1"/>
</dbReference>
<dbReference type="InterPro" id="IPR041664">
    <property type="entry name" value="AAA_16"/>
</dbReference>
<protein>
    <submittedName>
        <fullName evidence="7">AAA family ATPase</fullName>
    </submittedName>
</protein>
<dbReference type="SMART" id="SM00862">
    <property type="entry name" value="Trans_reg_C"/>
    <property type="match status" value="1"/>
</dbReference>
<dbReference type="GO" id="GO:0003677">
    <property type="term" value="F:DNA binding"/>
    <property type="evidence" value="ECO:0007669"/>
    <property type="project" value="UniProtKB-UniRule"/>
</dbReference>
<dbReference type="SUPFAM" id="SSF48452">
    <property type="entry name" value="TPR-like"/>
    <property type="match status" value="2"/>
</dbReference>
<dbReference type="GO" id="GO:0000160">
    <property type="term" value="P:phosphorelay signal transduction system"/>
    <property type="evidence" value="ECO:0007669"/>
    <property type="project" value="InterPro"/>
</dbReference>
<evidence type="ECO:0000256" key="1">
    <source>
        <dbReference type="ARBA" id="ARBA00005820"/>
    </source>
</evidence>
<dbReference type="Proteomes" id="UP000598146">
    <property type="component" value="Unassembled WGS sequence"/>
</dbReference>
<feature type="DNA-binding region" description="OmpR/PhoB-type" evidence="5">
    <location>
        <begin position="3"/>
        <end position="111"/>
    </location>
</feature>
<keyword evidence="4" id="KW-0804">Transcription</keyword>
<dbReference type="FunFam" id="1.25.40.10:FF:000222">
    <property type="entry name" value="SARP family transcriptional regulator"/>
    <property type="match status" value="1"/>
</dbReference>
<sequence length="1054" mass="113503">MTVRLLPGGDGTRQVEFRILGPLEVAAGERLLELGRPKQRAVLAILLVHANRTVSLEHLVDELWGEEPPAQAMASLQAYVSHLRRLLEPERGARTPARVLVSQAPGYRMRIGADDLDAARFEALTAEGRRLLDAGQPDRGDDTLGQALALWRGPVLADFPDAPFARAERARLDDLRLGAAEDRIAAGLALGRHAGIVSELDQLIGANPYRESLHGLRMLALYRAGRQAEALEAYQRIHRVLREDLGVEPNPRLDRLHRQILEHAPELDLAPAIRSGPADAGPRDAPEPADALIGRAEPLKALRGALAAAVDGHGRLVLLTGEPGVGKTRLAEELGRHASVTVAWGGCGEEPGAPPFWPWTQVLQRLLAELPAELRPAMLAPYLPELGSLLPELAGPPPAAPPVVDVEVVRFRVCRAVATLLCRLAAERPLLVVIDDLQWADAGSLRLLPVLARELGSARILVVGTYREPDETTLAATLAALARLPAVDRVPLRGLTEDDVRQLMAARLGTKPTERLVNVVHDRSAGNPFFVLELLRLLGSERRLAAAEQAAASEVPAGVRDVLRRRLAGLPEQTQAILLVAAVAGREFDLDVLREVSGLADETVLDAVEAALLSGLVNEEAAVGRFRFAHALVRETIYQELSRVRRARLHARVAEALDDRGGVHWWLAAPVVGTRTALPHLLTAADQALATLAHEEAEQHLTHALDLLAAEPQSPERTRSELDVQMRLGTLSAQLHGAQSASGRAAVTRARELAEQLGDGPATIAAYRSLYEVAVARAEHTHARELAERMLEVSRGTDNAQAHLAMGRTLWCLGEPGAAREHLEHSLDLARDTPDGPHELLPVEITARLQLAPVLDLLGHEDEAAALVDVAIAGTRTHAPLVRAGVLTSAALISALRRDVAAAGAHARQALDLAGPLPAWFSYAAAVRSWTLAMEGDPVAGATTLRENLDEIRSRGARHLVAWVLGMLAEAESMSGHAEEALRLLAEAQILVARSGERMHEAELHRLHGRALLATAPPRTADARTALRLSLDVARRQGAELIARRAAADLEALV</sequence>
<dbReference type="InterPro" id="IPR005158">
    <property type="entry name" value="BTAD"/>
</dbReference>